<reference evidence="2" key="3">
    <citation type="submission" date="2025-09" db="UniProtKB">
        <authorList>
            <consortium name="Ensembl"/>
        </authorList>
    </citation>
    <scope>IDENTIFICATION</scope>
</reference>
<dbReference type="OMA" id="YCAARYH"/>
<proteinExistence type="predicted"/>
<dbReference type="GeneTree" id="ENSGT01130000278802"/>
<dbReference type="Gene3D" id="2.60.40.10">
    <property type="entry name" value="Immunoglobulins"/>
    <property type="match status" value="1"/>
</dbReference>
<dbReference type="GO" id="GO:0005886">
    <property type="term" value="C:plasma membrane"/>
    <property type="evidence" value="ECO:0007669"/>
    <property type="project" value="TreeGrafter"/>
</dbReference>
<reference evidence="2 3" key="1">
    <citation type="submission" date="2020-10" db="EMBL/GenBank/DDBJ databases">
        <title>Pygocentrus nattereri (red-bellied piranha) genome, fPygNat1, primary haplotype.</title>
        <authorList>
            <person name="Myers G."/>
            <person name="Meyer A."/>
            <person name="Karagic N."/>
            <person name="Pippel M."/>
            <person name="Winkler S."/>
            <person name="Tracey A."/>
            <person name="Wood J."/>
            <person name="Formenti G."/>
            <person name="Howe K."/>
            <person name="Fedrigo O."/>
            <person name="Jarvis E.D."/>
        </authorList>
    </citation>
    <scope>NUCLEOTIDE SEQUENCE [LARGE SCALE GENOMIC DNA]</scope>
</reference>
<sequence>MTYCAFSISLLTVSPDNAKVLQPLPDLFSKHGESAKLQCSHSISTYDTIQWYKQSYNRRLQLMGYIVGSQPKLELEFDNKVTLKGNGYKNSTLTINTPTSNDRIIRDYKICSSHVIFCSSIDIG</sequence>
<dbReference type="AlphaFoldDB" id="A0A3B4DSH5"/>
<dbReference type="GO" id="GO:0007166">
    <property type="term" value="P:cell surface receptor signaling pathway"/>
    <property type="evidence" value="ECO:0007669"/>
    <property type="project" value="TreeGrafter"/>
</dbReference>
<organism evidence="2 3">
    <name type="scientific">Pygocentrus nattereri</name>
    <name type="common">Red-bellied piranha</name>
    <dbReference type="NCBI Taxonomy" id="42514"/>
    <lineage>
        <taxon>Eukaryota</taxon>
        <taxon>Metazoa</taxon>
        <taxon>Chordata</taxon>
        <taxon>Craniata</taxon>
        <taxon>Vertebrata</taxon>
        <taxon>Euteleostomi</taxon>
        <taxon>Actinopterygii</taxon>
        <taxon>Neopterygii</taxon>
        <taxon>Teleostei</taxon>
        <taxon>Ostariophysi</taxon>
        <taxon>Characiformes</taxon>
        <taxon>Characoidei</taxon>
        <taxon>Pygocentrus</taxon>
    </lineage>
</organism>
<dbReference type="SUPFAM" id="SSF48726">
    <property type="entry name" value="Immunoglobulin"/>
    <property type="match status" value="1"/>
</dbReference>
<dbReference type="GO" id="GO:0002376">
    <property type="term" value="P:immune system process"/>
    <property type="evidence" value="ECO:0007669"/>
    <property type="project" value="UniProtKB-KW"/>
</dbReference>
<keyword evidence="3" id="KW-1185">Reference proteome</keyword>
<evidence type="ECO:0000313" key="3">
    <source>
        <dbReference type="Proteomes" id="UP001501920"/>
    </source>
</evidence>
<dbReference type="PANTHER" id="PTHR23268">
    <property type="entry name" value="T-CELL RECEPTOR BETA CHAIN"/>
    <property type="match status" value="1"/>
</dbReference>
<dbReference type="CDD" id="cd00099">
    <property type="entry name" value="IgV"/>
    <property type="match status" value="1"/>
</dbReference>
<dbReference type="InterPro" id="IPR013783">
    <property type="entry name" value="Ig-like_fold"/>
</dbReference>
<dbReference type="Ensembl" id="ENSPNAT00000006408.2">
    <property type="protein sequence ID" value="ENSPNAP00000025909.2"/>
    <property type="gene ID" value="ENSPNAG00000011185.2"/>
</dbReference>
<accession>A0A3B4DSH5</accession>
<evidence type="ECO:0000256" key="1">
    <source>
        <dbReference type="ARBA" id="ARBA00022859"/>
    </source>
</evidence>
<keyword evidence="1" id="KW-0391">Immunity</keyword>
<dbReference type="InterPro" id="IPR050413">
    <property type="entry name" value="TCR_beta_variable"/>
</dbReference>
<name>A0A3B4DSH5_PYGNA</name>
<dbReference type="Proteomes" id="UP001501920">
    <property type="component" value="Chromosome 10"/>
</dbReference>
<dbReference type="InterPro" id="IPR036179">
    <property type="entry name" value="Ig-like_dom_sf"/>
</dbReference>
<reference evidence="2" key="2">
    <citation type="submission" date="2025-08" db="UniProtKB">
        <authorList>
            <consortium name="Ensembl"/>
        </authorList>
    </citation>
    <scope>IDENTIFICATION</scope>
</reference>
<evidence type="ECO:0008006" key="4">
    <source>
        <dbReference type="Google" id="ProtNLM"/>
    </source>
</evidence>
<evidence type="ECO:0000313" key="2">
    <source>
        <dbReference type="Ensembl" id="ENSPNAP00000025909.2"/>
    </source>
</evidence>
<protein>
    <recommendedName>
        <fullName evidence="4">Ig-like domain-containing protein</fullName>
    </recommendedName>
</protein>